<dbReference type="PANTHER" id="PTHR24223:SF356">
    <property type="entry name" value="ATP-BINDING CASSETTE TRANSPORTER ABC4"/>
    <property type="match status" value="1"/>
</dbReference>
<dbReference type="GO" id="GO:0005524">
    <property type="term" value="F:ATP binding"/>
    <property type="evidence" value="ECO:0007669"/>
    <property type="project" value="UniProtKB-KW"/>
</dbReference>
<dbReference type="GO" id="GO:0016020">
    <property type="term" value="C:membrane"/>
    <property type="evidence" value="ECO:0007669"/>
    <property type="project" value="UniProtKB-SubCell"/>
</dbReference>
<dbReference type="CDD" id="cd18604">
    <property type="entry name" value="ABC_6TM_VMR1_D2_like"/>
    <property type="match status" value="1"/>
</dbReference>
<dbReference type="Gene3D" id="3.40.50.300">
    <property type="entry name" value="P-loop containing nucleotide triphosphate hydrolases"/>
    <property type="match status" value="2"/>
</dbReference>
<keyword evidence="3 10" id="KW-0812">Transmembrane</keyword>
<dbReference type="CDD" id="cd03250">
    <property type="entry name" value="ABCC_MRP_domain1"/>
    <property type="match status" value="1"/>
</dbReference>
<feature type="transmembrane region" description="Helical" evidence="10">
    <location>
        <begin position="1266"/>
        <end position="1285"/>
    </location>
</feature>
<dbReference type="PROSITE" id="PS50929">
    <property type="entry name" value="ABC_TM1F"/>
    <property type="match status" value="2"/>
</dbReference>
<dbReference type="SMART" id="SM00382">
    <property type="entry name" value="AAA"/>
    <property type="match status" value="2"/>
</dbReference>
<dbReference type="GO" id="GO:0016887">
    <property type="term" value="F:ATP hydrolysis activity"/>
    <property type="evidence" value="ECO:0007669"/>
    <property type="project" value="InterPro"/>
</dbReference>
<name>A0AAD5UYS4_9APHY</name>
<dbReference type="Gene3D" id="1.20.1560.10">
    <property type="entry name" value="ABC transporter type 1, transmembrane domain"/>
    <property type="match status" value="2"/>
</dbReference>
<evidence type="ECO:0000313" key="13">
    <source>
        <dbReference type="EMBL" id="KAJ3480217.1"/>
    </source>
</evidence>
<dbReference type="FunFam" id="3.40.50.300:FF:000838">
    <property type="entry name" value="ABC multidrug transporter (Eurofung)"/>
    <property type="match status" value="1"/>
</dbReference>
<dbReference type="CDD" id="cd03244">
    <property type="entry name" value="ABCC_MRP_domain2"/>
    <property type="match status" value="1"/>
</dbReference>
<feature type="transmembrane region" description="Helical" evidence="10">
    <location>
        <begin position="614"/>
        <end position="633"/>
    </location>
</feature>
<dbReference type="Proteomes" id="UP001212997">
    <property type="component" value="Unassembled WGS sequence"/>
</dbReference>
<feature type="transmembrane region" description="Helical" evidence="10">
    <location>
        <begin position="1236"/>
        <end position="1254"/>
    </location>
</feature>
<dbReference type="InterPro" id="IPR003593">
    <property type="entry name" value="AAA+_ATPase"/>
</dbReference>
<feature type="transmembrane region" description="Helical" evidence="10">
    <location>
        <begin position="102"/>
        <end position="125"/>
    </location>
</feature>
<keyword evidence="14" id="KW-1185">Reference proteome</keyword>
<dbReference type="InterPro" id="IPR027417">
    <property type="entry name" value="P-loop_NTPase"/>
</dbReference>
<feature type="domain" description="ABC transporter" evidence="11">
    <location>
        <begin position="1342"/>
        <end position="1579"/>
    </location>
</feature>
<feature type="transmembrane region" description="Helical" evidence="10">
    <location>
        <begin position="137"/>
        <end position="155"/>
    </location>
</feature>
<evidence type="ECO:0000256" key="6">
    <source>
        <dbReference type="ARBA" id="ARBA00022840"/>
    </source>
</evidence>
<evidence type="ECO:0000259" key="12">
    <source>
        <dbReference type="PROSITE" id="PS50929"/>
    </source>
</evidence>
<feature type="domain" description="ABC transporter" evidence="11">
    <location>
        <begin position="705"/>
        <end position="948"/>
    </location>
</feature>
<feature type="transmembrane region" description="Helical" evidence="10">
    <location>
        <begin position="162"/>
        <end position="184"/>
    </location>
</feature>
<comment type="subcellular location">
    <subcellularLocation>
        <location evidence="1">Membrane</location>
        <topology evidence="1">Multi-pass membrane protein</topology>
    </subcellularLocation>
</comment>
<feature type="domain" description="ABC transmembrane type-1" evidence="12">
    <location>
        <begin position="1006"/>
        <end position="1286"/>
    </location>
</feature>
<dbReference type="Pfam" id="PF00664">
    <property type="entry name" value="ABC_membrane"/>
    <property type="match status" value="2"/>
</dbReference>
<keyword evidence="6" id="KW-0067">ATP-binding</keyword>
<evidence type="ECO:0000259" key="11">
    <source>
        <dbReference type="PROSITE" id="PS50893"/>
    </source>
</evidence>
<feature type="transmembrane region" description="Helical" evidence="10">
    <location>
        <begin position="1180"/>
        <end position="1200"/>
    </location>
</feature>
<feature type="transmembrane region" description="Helical" evidence="10">
    <location>
        <begin position="1045"/>
        <end position="1071"/>
    </location>
</feature>
<protein>
    <recommendedName>
        <fullName evidence="15">P-loop containing nucleoside triphosphate hydrolase protein</fullName>
    </recommendedName>
</protein>
<evidence type="ECO:0000256" key="8">
    <source>
        <dbReference type="ARBA" id="ARBA00023136"/>
    </source>
</evidence>
<evidence type="ECO:0000256" key="4">
    <source>
        <dbReference type="ARBA" id="ARBA00022737"/>
    </source>
</evidence>
<dbReference type="InterPro" id="IPR003439">
    <property type="entry name" value="ABC_transporter-like_ATP-bd"/>
</dbReference>
<feature type="region of interest" description="Disordered" evidence="9">
    <location>
        <begin position="410"/>
        <end position="478"/>
    </location>
</feature>
<evidence type="ECO:0000256" key="9">
    <source>
        <dbReference type="SAM" id="MobiDB-lite"/>
    </source>
</evidence>
<evidence type="ECO:0008006" key="15">
    <source>
        <dbReference type="Google" id="ProtNLM"/>
    </source>
</evidence>
<organism evidence="13 14">
    <name type="scientific">Meripilus lineatus</name>
    <dbReference type="NCBI Taxonomy" id="2056292"/>
    <lineage>
        <taxon>Eukaryota</taxon>
        <taxon>Fungi</taxon>
        <taxon>Dikarya</taxon>
        <taxon>Basidiomycota</taxon>
        <taxon>Agaricomycotina</taxon>
        <taxon>Agaricomycetes</taxon>
        <taxon>Polyporales</taxon>
        <taxon>Meripilaceae</taxon>
        <taxon>Meripilus</taxon>
    </lineage>
</organism>
<dbReference type="InterPro" id="IPR017871">
    <property type="entry name" value="ABC_transporter-like_CS"/>
</dbReference>
<dbReference type="Pfam" id="PF00005">
    <property type="entry name" value="ABC_tran"/>
    <property type="match status" value="2"/>
</dbReference>
<keyword evidence="4" id="KW-0677">Repeat</keyword>
<feature type="compositionally biased region" description="Low complexity" evidence="9">
    <location>
        <begin position="445"/>
        <end position="462"/>
    </location>
</feature>
<keyword evidence="7 10" id="KW-1133">Transmembrane helix</keyword>
<evidence type="ECO:0000256" key="7">
    <source>
        <dbReference type="ARBA" id="ARBA00022989"/>
    </source>
</evidence>
<dbReference type="EMBL" id="JANAWD010000388">
    <property type="protein sequence ID" value="KAJ3480217.1"/>
    <property type="molecule type" value="Genomic_DNA"/>
</dbReference>
<evidence type="ECO:0000256" key="10">
    <source>
        <dbReference type="SAM" id="Phobius"/>
    </source>
</evidence>
<feature type="domain" description="ABC transmembrane type-1" evidence="12">
    <location>
        <begin position="479"/>
        <end position="669"/>
    </location>
</feature>
<evidence type="ECO:0000256" key="3">
    <source>
        <dbReference type="ARBA" id="ARBA00022692"/>
    </source>
</evidence>
<dbReference type="InterPro" id="IPR011527">
    <property type="entry name" value="ABC1_TM_dom"/>
</dbReference>
<feature type="compositionally biased region" description="Low complexity" evidence="9">
    <location>
        <begin position="419"/>
        <end position="431"/>
    </location>
</feature>
<keyword evidence="2" id="KW-0813">Transport</keyword>
<proteinExistence type="predicted"/>
<sequence length="1596" mass="175624">MPRQVPFFIGNTTNTVQSYGLLAVGPKAFPWTDNLLVPSYAAALSLIVLSGQFLSKWLHGKEHSPHGFVDTRGAQAPPGGIIQRLKQLISQHGGDSIFSFKLIRLFACLLLLYLSVLSTFFVGPLDGTLGSDTISQFLKQGIIVVYVYSSILAIIDVVTPGVFGQIASFHLASILLTSWATFMYRDAWPLATFTLTPEDVQEGWVIWAKVVTLTIAGAVIPSVTPQTYIPVDPKEILSQPNEEETASLASIWFYSFCDNIIFKAYNRVHLAFDDLPPLSEKDSTRNLTNRSYPHVDPLSKGPRRHLLWNLLFKVFLYEHFQIAASLTVRVGVTFLAPLGVNRLLNYIETGGEGALIRPWVWVSWLFIGPVFGSLLFNYHNYVATRALVQTHAIITQLVFDHSLRIRIKSEVEESAQPDSTSGSTPSTEGSTVACDSGLEEAAPGDSAQSTTATEASSAKSKSKSPDSAKSKTSADSGKKNMVGKINNLVTTDLSPLQHGLSIMTLVYSIPLQIATSIFVLYQLIGWSVFCGLAGMVIMAPAPAYFAKLMQSVQVDRMKKTDARSQGVTETMGVIRMIKLFGWESRTSDDLAKRRNEELKYIRRFKILELFGDNINSFIPIFNMLITFTVYAMVMKKELSASRIFTSMTIFEVIQEQFMGVFYMVPSIIQGTSYEATEVLDCFSASTSEEFEATPVNHDNVSTNDIRILSTSFTWTSDNDGSGTPGPNRRNFVLRIEGEVAFKPGCINLIVGPTGCGKTSLLMALLGEMHPIPSGLDSLVSLPRERGVAFHAQESWVLNETIRENILFGAEYNEERYNAVVHQCALKRDLDLFDAGDLTEVGEKGLTLSGGQKARVTLARAIYSSADILLLDDVLAALDVHTARWIVEKCFTGNLVKGRTVLLVTHNVALTAPVAEHVVSMSSDGRILSQGPPSTATLAKGSDFSSDNEKDTIDEEQSAEGGGDTKKASDGKLIATEEIAEGRVGWRALKLLFSNMRVRGGLAVFWFLYLGILTMSHFMYTVQTWVLALWSRQFELKDPADVPSQYYISLYAGAIILGFSSWSVATAIYTFGAIRASRVIHKLLMNRILHTTLRWLDKTPTSRIIARCTQDIQSIDTSLPQFFAILMEITFSIITKFFAIIAVAPAFTPPALGLAGAGGYLGNIYMKAQLPIKRESSNAKAPVLGHFGAAIAGLISIRAYGSQEAFRKESFRRIDRYSRTMRVFWNLNRWVGVRTDTLGAMFTAALGAYLVYYGRFSAASAGFSLNMAGNCLWWAALVVGPILQFIRNRRYAVISAFMLWTIHGQNIPGNSLERVQQYLEIEQEPEPSNAGVPPAYWPASGELVVENLTARYSPDGPEVLHNLTFTVKSGERVGIVGRTGSGKSSLTLSLLRCIPTGGTVRYDCIDTSTLNLDSLRSNITIIPQVPELLGGTLRQNLDPFAQYDDAVLNDSLRSAGLFSLQKDDDEGRLTLDTAISGGGGNLSVGQRQIIALARAIVRQSKLLILDEATSAIDYNTDNVIQESLRRELNKDVTLLVIAHRLQTIMDVDKIMVLDEGRIVEFDTPHRLLQAEGGVFKALVDGSGDKENLESMVVHREI</sequence>
<feature type="region of interest" description="Disordered" evidence="9">
    <location>
        <begin position="924"/>
        <end position="967"/>
    </location>
</feature>
<evidence type="ECO:0000313" key="14">
    <source>
        <dbReference type="Proteomes" id="UP001212997"/>
    </source>
</evidence>
<dbReference type="CDD" id="cd18596">
    <property type="entry name" value="ABC_6TM_VMR1_D1_like"/>
    <property type="match status" value="1"/>
</dbReference>
<dbReference type="InterPro" id="IPR036640">
    <property type="entry name" value="ABC1_TM_sf"/>
</dbReference>
<dbReference type="InterPro" id="IPR050173">
    <property type="entry name" value="ABC_transporter_C-like"/>
</dbReference>
<keyword evidence="8 10" id="KW-0472">Membrane</keyword>
<dbReference type="FunFam" id="1.20.1560.10:FF:000013">
    <property type="entry name" value="ABC transporter C family member 2"/>
    <property type="match status" value="1"/>
</dbReference>
<dbReference type="SUPFAM" id="SSF52540">
    <property type="entry name" value="P-loop containing nucleoside triphosphate hydrolases"/>
    <property type="match status" value="2"/>
</dbReference>
<feature type="transmembrane region" description="Helical" evidence="10">
    <location>
        <begin position="204"/>
        <end position="224"/>
    </location>
</feature>
<reference evidence="13" key="1">
    <citation type="submission" date="2022-07" db="EMBL/GenBank/DDBJ databases">
        <title>Genome Sequence of Physisporinus lineatus.</title>
        <authorList>
            <person name="Buettner E."/>
        </authorList>
    </citation>
    <scope>NUCLEOTIDE SEQUENCE</scope>
    <source>
        <strain evidence="13">VT162</strain>
    </source>
</reference>
<dbReference type="PANTHER" id="PTHR24223">
    <property type="entry name" value="ATP-BINDING CASSETTE SUB-FAMILY C"/>
    <property type="match status" value="1"/>
</dbReference>
<feature type="transmembrane region" description="Helical" evidence="10">
    <location>
        <begin position="356"/>
        <end position="376"/>
    </location>
</feature>
<dbReference type="GO" id="GO:0140359">
    <property type="term" value="F:ABC-type transporter activity"/>
    <property type="evidence" value="ECO:0007669"/>
    <property type="project" value="InterPro"/>
</dbReference>
<dbReference type="SUPFAM" id="SSF90123">
    <property type="entry name" value="ABC transporter transmembrane region"/>
    <property type="match status" value="2"/>
</dbReference>
<feature type="transmembrane region" description="Helical" evidence="10">
    <location>
        <begin position="518"/>
        <end position="539"/>
    </location>
</feature>
<feature type="transmembrane region" description="Helical" evidence="10">
    <location>
        <begin position="1001"/>
        <end position="1025"/>
    </location>
</feature>
<accession>A0AAD5UYS4</accession>
<keyword evidence="5" id="KW-0547">Nucleotide-binding</keyword>
<feature type="transmembrane region" description="Helical" evidence="10">
    <location>
        <begin position="310"/>
        <end position="336"/>
    </location>
</feature>
<evidence type="ECO:0000256" key="2">
    <source>
        <dbReference type="ARBA" id="ARBA00022448"/>
    </source>
</evidence>
<evidence type="ECO:0000256" key="1">
    <source>
        <dbReference type="ARBA" id="ARBA00004141"/>
    </source>
</evidence>
<evidence type="ECO:0000256" key="5">
    <source>
        <dbReference type="ARBA" id="ARBA00022741"/>
    </source>
</evidence>
<feature type="transmembrane region" description="Helical" evidence="10">
    <location>
        <begin position="1136"/>
        <end position="1160"/>
    </location>
</feature>
<gene>
    <name evidence="13" type="ORF">NLI96_g8508</name>
</gene>
<dbReference type="PROSITE" id="PS00211">
    <property type="entry name" value="ABC_TRANSPORTER_1"/>
    <property type="match status" value="1"/>
</dbReference>
<comment type="caution">
    <text evidence="13">The sequence shown here is derived from an EMBL/GenBank/DDBJ whole genome shotgun (WGS) entry which is preliminary data.</text>
</comment>
<dbReference type="PROSITE" id="PS50893">
    <property type="entry name" value="ABC_TRANSPORTER_2"/>
    <property type="match status" value="2"/>
</dbReference>